<accession>A0A6J7HV98</accession>
<dbReference type="EMBL" id="CAEZYR010000084">
    <property type="protein sequence ID" value="CAB4755933.1"/>
    <property type="molecule type" value="Genomic_DNA"/>
</dbReference>
<feature type="region of interest" description="Disordered" evidence="1">
    <location>
        <begin position="253"/>
        <end position="291"/>
    </location>
</feature>
<reference evidence="3" key="1">
    <citation type="submission" date="2020-05" db="EMBL/GenBank/DDBJ databases">
        <authorList>
            <person name="Chiriac C."/>
            <person name="Salcher M."/>
            <person name="Ghai R."/>
            <person name="Kavagutti S V."/>
        </authorList>
    </citation>
    <scope>NUCLEOTIDE SEQUENCE</scope>
</reference>
<evidence type="ECO:0000313" key="3">
    <source>
        <dbReference type="EMBL" id="CAB4920480.1"/>
    </source>
</evidence>
<feature type="compositionally biased region" description="Basic and acidic residues" evidence="1">
    <location>
        <begin position="22"/>
        <end position="32"/>
    </location>
</feature>
<sequence length="345" mass="36924">MMRCPQGRERDEPAAGQRLAGRRMDSGGHERVGAAQFGEQTRQPPRQHGLPRAGWPDHEQVVTPGGRDLESFAGERVAPNIGQFGWDRSGPGRTADHGRIGPGRRTLERSHHLSEVRDASDVAVGDERGMRIVLGRHHAGDRSECADERHGAEYRAHRTIEAHLPQKRESFQRSGREHTACGQDADGYGEVETGSHLGHAGRREIDDDAGRGPGMVARQHCGANTVARLATRRVGQADDRVAGKAVGHVDLDGDPTSIDATERGGTNCGKHGAALSRIGQPRGRTGPETATGEKLEPVSVVIIAGGCDSPPLLAQWRGILPSWDSTRPGSTNARASTTSTSPRAC</sequence>
<feature type="compositionally biased region" description="Low complexity" evidence="1">
    <location>
        <begin position="330"/>
        <end position="345"/>
    </location>
</feature>
<gene>
    <name evidence="2" type="ORF">UFOPK2754_02099</name>
    <name evidence="3" type="ORF">UFOPK3543_02054</name>
</gene>
<feature type="region of interest" description="Disordered" evidence="1">
    <location>
        <begin position="322"/>
        <end position="345"/>
    </location>
</feature>
<feature type="region of interest" description="Disordered" evidence="1">
    <location>
        <begin position="1"/>
        <end position="58"/>
    </location>
</feature>
<feature type="compositionally biased region" description="Basic and acidic residues" evidence="1">
    <location>
        <begin position="94"/>
        <end position="105"/>
    </location>
</feature>
<proteinExistence type="predicted"/>
<dbReference type="AlphaFoldDB" id="A0A6J7HV98"/>
<protein>
    <submittedName>
        <fullName evidence="3">Unannotated protein</fullName>
    </submittedName>
</protein>
<evidence type="ECO:0000313" key="2">
    <source>
        <dbReference type="EMBL" id="CAB4755933.1"/>
    </source>
</evidence>
<feature type="compositionally biased region" description="Basic and acidic residues" evidence="1">
    <location>
        <begin position="169"/>
        <end position="179"/>
    </location>
</feature>
<feature type="compositionally biased region" description="Basic and acidic residues" evidence="1">
    <location>
        <begin position="201"/>
        <end position="210"/>
    </location>
</feature>
<feature type="region of interest" description="Disordered" evidence="1">
    <location>
        <begin position="169"/>
        <end position="212"/>
    </location>
</feature>
<feature type="compositionally biased region" description="Basic and acidic residues" evidence="1">
    <location>
        <begin position="1"/>
        <end position="13"/>
    </location>
</feature>
<name>A0A6J7HV98_9ZZZZ</name>
<dbReference type="EMBL" id="CAFBMH010000087">
    <property type="protein sequence ID" value="CAB4920480.1"/>
    <property type="molecule type" value="Genomic_DNA"/>
</dbReference>
<organism evidence="3">
    <name type="scientific">freshwater metagenome</name>
    <dbReference type="NCBI Taxonomy" id="449393"/>
    <lineage>
        <taxon>unclassified sequences</taxon>
        <taxon>metagenomes</taxon>
        <taxon>ecological metagenomes</taxon>
    </lineage>
</organism>
<evidence type="ECO:0000256" key="1">
    <source>
        <dbReference type="SAM" id="MobiDB-lite"/>
    </source>
</evidence>
<feature type="region of interest" description="Disordered" evidence="1">
    <location>
        <begin position="81"/>
        <end position="105"/>
    </location>
</feature>